<accession>A0A0S7WK10</accession>
<evidence type="ECO:0000313" key="4">
    <source>
        <dbReference type="Proteomes" id="UP000051124"/>
    </source>
</evidence>
<dbReference type="GO" id="GO:0000166">
    <property type="term" value="F:nucleotide binding"/>
    <property type="evidence" value="ECO:0007669"/>
    <property type="project" value="InterPro"/>
</dbReference>
<dbReference type="InterPro" id="IPR000683">
    <property type="entry name" value="Gfo/Idh/MocA-like_OxRdtase_N"/>
</dbReference>
<dbReference type="Proteomes" id="UP000051124">
    <property type="component" value="Unassembled WGS sequence"/>
</dbReference>
<dbReference type="InterPro" id="IPR036291">
    <property type="entry name" value="NAD(P)-bd_dom_sf"/>
</dbReference>
<feature type="domain" description="GFO/IDH/MocA-like oxidoreductase" evidence="2">
    <location>
        <begin position="151"/>
        <end position="222"/>
    </location>
</feature>
<dbReference type="Pfam" id="PF22725">
    <property type="entry name" value="GFO_IDH_MocA_C3"/>
    <property type="match status" value="1"/>
</dbReference>
<evidence type="ECO:0000313" key="3">
    <source>
        <dbReference type="EMBL" id="KPJ50496.1"/>
    </source>
</evidence>
<name>A0A0S7WK10_UNCT6</name>
<protein>
    <submittedName>
        <fullName evidence="3">Uncharacterized protein</fullName>
    </submittedName>
</protein>
<dbReference type="PATRIC" id="fig|1703771.3.peg.681"/>
<dbReference type="SUPFAM" id="SSF51735">
    <property type="entry name" value="NAD(P)-binding Rossmann-fold domains"/>
    <property type="match status" value="1"/>
</dbReference>
<dbReference type="EMBL" id="LIZT01000020">
    <property type="protein sequence ID" value="KPJ50496.1"/>
    <property type="molecule type" value="Genomic_DNA"/>
</dbReference>
<sequence>MKVVNTGVIGVGALGRHHGRVYASLSECQLIGVSDLNEQRGLEVAEEYNTQYFRDPQELIRRVDGVSVCVPTESHYPIAKEVLGAGVHCLLEKPITAALAEADELISIATRNSLVLQIGHIERFNPGIRAVEGLIKNPLFIESHRLAPYTERGTDVAVVLDLMIHDIDIVLHFTEAEVERVQAVGIPVLSQEEDIANVRLELSSGCIANLTVSRVSREKLRKIRFFQSNMYISVDFLHRDAEVYERIVREGKPSIRKMDVAAVEEEPLKLELESFVESMRSGRNPAVSGKEGRQALEVALRTQEQIRETRRQIAGKAGRSPL</sequence>
<proteinExistence type="predicted"/>
<dbReference type="PANTHER" id="PTHR43377">
    <property type="entry name" value="BILIVERDIN REDUCTASE A"/>
    <property type="match status" value="1"/>
</dbReference>
<feature type="domain" description="Gfo/Idh/MocA-like oxidoreductase N-terminal" evidence="1">
    <location>
        <begin position="5"/>
        <end position="120"/>
    </location>
</feature>
<evidence type="ECO:0000259" key="2">
    <source>
        <dbReference type="Pfam" id="PF22725"/>
    </source>
</evidence>
<organism evidence="3 4">
    <name type="scientific">candidate division TA06 bacterium DG_26</name>
    <dbReference type="NCBI Taxonomy" id="1703771"/>
    <lineage>
        <taxon>Bacteria</taxon>
        <taxon>Bacteria division TA06</taxon>
    </lineage>
</organism>
<dbReference type="InterPro" id="IPR055170">
    <property type="entry name" value="GFO_IDH_MocA-like_dom"/>
</dbReference>
<evidence type="ECO:0000259" key="1">
    <source>
        <dbReference type="Pfam" id="PF01408"/>
    </source>
</evidence>
<dbReference type="SUPFAM" id="SSF55347">
    <property type="entry name" value="Glyceraldehyde-3-phosphate dehydrogenase-like, C-terminal domain"/>
    <property type="match status" value="1"/>
</dbReference>
<reference evidence="3 4" key="1">
    <citation type="journal article" date="2015" name="Microbiome">
        <title>Genomic resolution of linkages in carbon, nitrogen, and sulfur cycling among widespread estuary sediment bacteria.</title>
        <authorList>
            <person name="Baker B.J."/>
            <person name="Lazar C.S."/>
            <person name="Teske A.P."/>
            <person name="Dick G.J."/>
        </authorList>
    </citation>
    <scope>NUCLEOTIDE SEQUENCE [LARGE SCALE GENOMIC DNA]</scope>
    <source>
        <strain evidence="3">DG_26</strain>
    </source>
</reference>
<dbReference type="PANTHER" id="PTHR43377:SF1">
    <property type="entry name" value="BILIVERDIN REDUCTASE A"/>
    <property type="match status" value="1"/>
</dbReference>
<dbReference type="Gene3D" id="3.30.360.10">
    <property type="entry name" value="Dihydrodipicolinate Reductase, domain 2"/>
    <property type="match status" value="1"/>
</dbReference>
<gene>
    <name evidence="3" type="ORF">AMJ40_02810</name>
</gene>
<dbReference type="InterPro" id="IPR051450">
    <property type="entry name" value="Gfo/Idh/MocA_Oxidoreductases"/>
</dbReference>
<dbReference type="Gene3D" id="3.40.50.720">
    <property type="entry name" value="NAD(P)-binding Rossmann-like Domain"/>
    <property type="match status" value="1"/>
</dbReference>
<dbReference type="Pfam" id="PF01408">
    <property type="entry name" value="GFO_IDH_MocA"/>
    <property type="match status" value="1"/>
</dbReference>
<comment type="caution">
    <text evidence="3">The sequence shown here is derived from an EMBL/GenBank/DDBJ whole genome shotgun (WGS) entry which is preliminary data.</text>
</comment>
<dbReference type="AlphaFoldDB" id="A0A0S7WK10"/>